<evidence type="ECO:0000313" key="1">
    <source>
        <dbReference type="EMBL" id="RVU87097.1"/>
    </source>
</evidence>
<sequence length="172" mass="19864">MTQQQLNSKKYIIDYLTNEERADTIISSAIQSLIQLQNSEYFPCNNPRDIGAALDSIIEDDVIIHFLAHGGNFGIARVTDQYYVQIIHWELLLKSFERIQSQCNSLSINLMAVCNSHLITEYKSKPYDMIWTTSSNTNSIESSLRIYSERNFAMIISLFDNSERFHQTIGQR</sequence>
<reference evidence="1" key="1">
    <citation type="submission" date="2018-12" db="EMBL/GenBank/DDBJ databases">
        <title>Draft genome sequence of Flaovobacterium columnare BGFS27 isolated from channel catfish in Alabama.</title>
        <authorList>
            <person name="Cai W."/>
            <person name="Arias C."/>
        </authorList>
    </citation>
    <scope>NUCLEOTIDE SEQUENCE [LARGE SCALE GENOMIC DNA]</scope>
    <source>
        <strain evidence="1">BGFS27</strain>
    </source>
</reference>
<accession>A0AA94F2Z7</accession>
<comment type="caution">
    <text evidence="1">The sequence shown here is derived from an EMBL/GenBank/DDBJ whole genome shotgun (WGS) entry which is preliminary data.</text>
</comment>
<gene>
    <name evidence="1" type="ORF">EJB19_12165</name>
</gene>
<name>A0AA94F2Z7_9FLAO</name>
<dbReference type="AlphaFoldDB" id="A0AA94F2Z7"/>
<dbReference type="EMBL" id="RWGX01000005">
    <property type="protein sequence ID" value="RVU87097.1"/>
    <property type="molecule type" value="Genomic_DNA"/>
</dbReference>
<organism evidence="1">
    <name type="scientific">Flavobacterium columnare</name>
    <dbReference type="NCBI Taxonomy" id="996"/>
    <lineage>
        <taxon>Bacteria</taxon>
        <taxon>Pseudomonadati</taxon>
        <taxon>Bacteroidota</taxon>
        <taxon>Flavobacteriia</taxon>
        <taxon>Flavobacteriales</taxon>
        <taxon>Flavobacteriaceae</taxon>
        <taxon>Flavobacterium</taxon>
    </lineage>
</organism>
<dbReference type="RefSeq" id="WP_127822326.1">
    <property type="nucleotide sequence ID" value="NZ_RWGX02000008.1"/>
</dbReference>
<proteinExistence type="predicted"/>
<protein>
    <submittedName>
        <fullName evidence="1">Uncharacterized protein</fullName>
    </submittedName>
</protein>